<dbReference type="OrthoDB" id="3941538at2759"/>
<reference evidence="7" key="1">
    <citation type="journal article" date="2021" name="Nat. Commun.">
        <title>Genetic determinants of endophytism in the Arabidopsis root mycobiome.</title>
        <authorList>
            <person name="Mesny F."/>
            <person name="Miyauchi S."/>
            <person name="Thiergart T."/>
            <person name="Pickel B."/>
            <person name="Atanasova L."/>
            <person name="Karlsson M."/>
            <person name="Huettel B."/>
            <person name="Barry K.W."/>
            <person name="Haridas S."/>
            <person name="Chen C."/>
            <person name="Bauer D."/>
            <person name="Andreopoulos W."/>
            <person name="Pangilinan J."/>
            <person name="LaButti K."/>
            <person name="Riley R."/>
            <person name="Lipzen A."/>
            <person name="Clum A."/>
            <person name="Drula E."/>
            <person name="Henrissat B."/>
            <person name="Kohler A."/>
            <person name="Grigoriev I.V."/>
            <person name="Martin F.M."/>
            <person name="Hacquard S."/>
        </authorList>
    </citation>
    <scope>NUCLEOTIDE SEQUENCE</scope>
    <source>
        <strain evidence="7">MPI-SDFR-AT-0120</strain>
    </source>
</reference>
<dbReference type="CDD" id="cd08283">
    <property type="entry name" value="FDH_like_1"/>
    <property type="match status" value="1"/>
</dbReference>
<dbReference type="SUPFAM" id="SSF51735">
    <property type="entry name" value="NAD(P)-binding Rossmann-fold domains"/>
    <property type="match status" value="1"/>
</dbReference>
<evidence type="ECO:0000313" key="7">
    <source>
        <dbReference type="EMBL" id="KAH7093470.1"/>
    </source>
</evidence>
<dbReference type="Proteomes" id="UP000813461">
    <property type="component" value="Unassembled WGS sequence"/>
</dbReference>
<keyword evidence="3" id="KW-0862">Zinc</keyword>
<evidence type="ECO:0000256" key="2">
    <source>
        <dbReference type="ARBA" id="ARBA00022723"/>
    </source>
</evidence>
<evidence type="ECO:0000256" key="5">
    <source>
        <dbReference type="SAM" id="MobiDB-lite"/>
    </source>
</evidence>
<dbReference type="Gene3D" id="3.90.180.10">
    <property type="entry name" value="Medium-chain alcohol dehydrogenases, catalytic domain"/>
    <property type="match status" value="1"/>
</dbReference>
<proteinExistence type="predicted"/>
<keyword evidence="8" id="KW-1185">Reference proteome</keyword>
<evidence type="ECO:0000256" key="1">
    <source>
        <dbReference type="ARBA" id="ARBA00001947"/>
    </source>
</evidence>
<dbReference type="InterPro" id="IPR036291">
    <property type="entry name" value="NAD(P)-bd_dom_sf"/>
</dbReference>
<evidence type="ECO:0000313" key="8">
    <source>
        <dbReference type="Proteomes" id="UP000813461"/>
    </source>
</evidence>
<keyword evidence="2" id="KW-0479">Metal-binding</keyword>
<dbReference type="Pfam" id="PF08240">
    <property type="entry name" value="ADH_N"/>
    <property type="match status" value="1"/>
</dbReference>
<sequence length="448" mass="48853">MSALNRAAKKAEAVLGHTKKDLAATTDVSNPDRDGGRYADPSGETMKALVWMGKRDVRVVEVSKPSIVDDRDVIVRVTGSTVCGSDVHLLHGVIVQTEKGDILGHEFCGIIEQVGPGVLKRKVGDRVVNSFAIACGECRFCKQGLTTACDRTNASTVQKMLYGEQISGAFGYSHFVGGYAGGQAEYVRVPIADQNLLKLPDNVPFEKGLYLSDVLPTSYHSVTDTGVSKGDIVAIWGLGPIGFMASMWAFKKGAARVIAIDNNWRTDYATSMLPGLETINFDALGKQTVPAKIHEMVPGGVDVCIEASGGEYAKSLSHKLELASGMEQDTSEIVNECIYSVRKFGTVGMIADYVGFTNHFNIGAVMERGIRFIGCGQCPVHKYWDELLPMIQNNEVDPLIMVTHRIGIEDIAKAYYLQESRDEGWLKCFVETRFSEPRAKGSPELKKI</sequence>
<comment type="caution">
    <text evidence="7">The sequence shown here is derived from an EMBL/GenBank/DDBJ whole genome shotgun (WGS) entry which is preliminary data.</text>
</comment>
<dbReference type="GO" id="GO:0008270">
    <property type="term" value="F:zinc ion binding"/>
    <property type="evidence" value="ECO:0007669"/>
    <property type="project" value="InterPro"/>
</dbReference>
<feature type="region of interest" description="Disordered" evidence="5">
    <location>
        <begin position="22"/>
        <end position="41"/>
    </location>
</feature>
<dbReference type="PANTHER" id="PTHR42813:SF1">
    <property type="entry name" value="DEHYDROGENASE, PUTATIVE (AFU_ORTHOLOGUE AFUA_5G03930)-RELATED"/>
    <property type="match status" value="1"/>
</dbReference>
<organism evidence="7 8">
    <name type="scientific">Paraphoma chrysanthemicola</name>
    <dbReference type="NCBI Taxonomy" id="798071"/>
    <lineage>
        <taxon>Eukaryota</taxon>
        <taxon>Fungi</taxon>
        <taxon>Dikarya</taxon>
        <taxon>Ascomycota</taxon>
        <taxon>Pezizomycotina</taxon>
        <taxon>Dothideomycetes</taxon>
        <taxon>Pleosporomycetidae</taxon>
        <taxon>Pleosporales</taxon>
        <taxon>Pleosporineae</taxon>
        <taxon>Phaeosphaeriaceae</taxon>
        <taxon>Paraphoma</taxon>
    </lineage>
</organism>
<gene>
    <name evidence="7" type="ORF">FB567DRAFT_609971</name>
</gene>
<name>A0A8K0W480_9PLEO</name>
<protein>
    <submittedName>
        <fullName evidence="7">Chaperonin 10-like protein</fullName>
    </submittedName>
</protein>
<dbReference type="InterPro" id="IPR011032">
    <property type="entry name" value="GroES-like_sf"/>
</dbReference>
<evidence type="ECO:0000256" key="3">
    <source>
        <dbReference type="ARBA" id="ARBA00022833"/>
    </source>
</evidence>
<feature type="domain" description="Alcohol dehydrogenase-like N-terminal" evidence="6">
    <location>
        <begin position="70"/>
        <end position="201"/>
    </location>
</feature>
<dbReference type="EMBL" id="JAGMVJ010000002">
    <property type="protein sequence ID" value="KAH7093470.1"/>
    <property type="molecule type" value="Genomic_DNA"/>
</dbReference>
<evidence type="ECO:0000256" key="4">
    <source>
        <dbReference type="ARBA" id="ARBA00023002"/>
    </source>
</evidence>
<dbReference type="InterPro" id="IPR013154">
    <property type="entry name" value="ADH-like_N"/>
</dbReference>
<dbReference type="PROSITE" id="PS00059">
    <property type="entry name" value="ADH_ZINC"/>
    <property type="match status" value="1"/>
</dbReference>
<keyword evidence="4" id="KW-0560">Oxidoreductase</keyword>
<dbReference type="InterPro" id="IPR002328">
    <property type="entry name" value="ADH_Zn_CS"/>
</dbReference>
<comment type="cofactor">
    <cofactor evidence="1">
        <name>Zn(2+)</name>
        <dbReference type="ChEBI" id="CHEBI:29105"/>
    </cofactor>
</comment>
<dbReference type="SUPFAM" id="SSF50129">
    <property type="entry name" value="GroES-like"/>
    <property type="match status" value="1"/>
</dbReference>
<dbReference type="PANTHER" id="PTHR42813">
    <property type="entry name" value="ZINC-TYPE ALCOHOL DEHYDROGENASE-LIKE"/>
    <property type="match status" value="1"/>
</dbReference>
<dbReference type="GO" id="GO:0016491">
    <property type="term" value="F:oxidoreductase activity"/>
    <property type="evidence" value="ECO:0007669"/>
    <property type="project" value="UniProtKB-KW"/>
</dbReference>
<accession>A0A8K0W480</accession>
<dbReference type="Gene3D" id="3.40.50.720">
    <property type="entry name" value="NAD(P)-binding Rossmann-like Domain"/>
    <property type="match status" value="1"/>
</dbReference>
<dbReference type="AlphaFoldDB" id="A0A8K0W480"/>
<evidence type="ECO:0000259" key="6">
    <source>
        <dbReference type="Pfam" id="PF08240"/>
    </source>
</evidence>